<reference evidence="1" key="1">
    <citation type="journal article" date="2015" name="Nature">
        <title>Complex archaea that bridge the gap between prokaryotes and eukaryotes.</title>
        <authorList>
            <person name="Spang A."/>
            <person name="Saw J.H."/>
            <person name="Jorgensen S.L."/>
            <person name="Zaremba-Niedzwiedzka K."/>
            <person name="Martijn J."/>
            <person name="Lind A.E."/>
            <person name="van Eijk R."/>
            <person name="Schleper C."/>
            <person name="Guy L."/>
            <person name="Ettema T.J."/>
        </authorList>
    </citation>
    <scope>NUCLEOTIDE SEQUENCE</scope>
</reference>
<name>A0A0F9NG61_9ZZZZ</name>
<gene>
    <name evidence="1" type="ORF">LCGC14_0970970</name>
</gene>
<evidence type="ECO:0000313" key="1">
    <source>
        <dbReference type="EMBL" id="KKN16939.1"/>
    </source>
</evidence>
<dbReference type="EMBL" id="LAZR01003569">
    <property type="protein sequence ID" value="KKN16939.1"/>
    <property type="molecule type" value="Genomic_DNA"/>
</dbReference>
<comment type="caution">
    <text evidence="1">The sequence shown here is derived from an EMBL/GenBank/DDBJ whole genome shotgun (WGS) entry which is preliminary data.</text>
</comment>
<accession>A0A0F9NG61</accession>
<sequence>MSKIGEVRKILRQEVGTFDSESHTYLDDETRIKLAQIICQLFEPREVTNEQRSQQ</sequence>
<dbReference type="AlphaFoldDB" id="A0A0F9NG61"/>
<protein>
    <submittedName>
        <fullName evidence="1">Uncharacterized protein</fullName>
    </submittedName>
</protein>
<organism evidence="1">
    <name type="scientific">marine sediment metagenome</name>
    <dbReference type="NCBI Taxonomy" id="412755"/>
    <lineage>
        <taxon>unclassified sequences</taxon>
        <taxon>metagenomes</taxon>
        <taxon>ecological metagenomes</taxon>
    </lineage>
</organism>
<proteinExistence type="predicted"/>